<accession>A0AAP0QGE1</accession>
<gene>
    <name evidence="1" type="ORF">WN944_020742</name>
</gene>
<dbReference type="EMBL" id="JBCGBO010000007">
    <property type="protein sequence ID" value="KAK9189335.1"/>
    <property type="molecule type" value="Genomic_DNA"/>
</dbReference>
<organism evidence="1 2">
    <name type="scientific">Citrus x changshan-huyou</name>
    <dbReference type="NCBI Taxonomy" id="2935761"/>
    <lineage>
        <taxon>Eukaryota</taxon>
        <taxon>Viridiplantae</taxon>
        <taxon>Streptophyta</taxon>
        <taxon>Embryophyta</taxon>
        <taxon>Tracheophyta</taxon>
        <taxon>Spermatophyta</taxon>
        <taxon>Magnoliopsida</taxon>
        <taxon>eudicotyledons</taxon>
        <taxon>Gunneridae</taxon>
        <taxon>Pentapetalae</taxon>
        <taxon>rosids</taxon>
        <taxon>malvids</taxon>
        <taxon>Sapindales</taxon>
        <taxon>Rutaceae</taxon>
        <taxon>Aurantioideae</taxon>
        <taxon>Citrus</taxon>
    </lineage>
</organism>
<sequence length="188" mass="21275">MTPASSILLGADIWVLLQNASRKDFKSSTERYAPCHLVMVPLNYSSCSNQRSSLDLLSTAVQDLGKESFVKQECCFSGSRKCCRSSICWITSSVACSMHLVFLWILSFCRIARLLLGSIYYEKEDSYFLCLEDMALLEWEMAPASNSNLIRSYHIGGRIEADARIDEMRKKLYKFVLEHVDSTVIAGQ</sequence>
<dbReference type="Proteomes" id="UP001428341">
    <property type="component" value="Unassembled WGS sequence"/>
</dbReference>
<name>A0AAP0QGE1_9ROSI</name>
<evidence type="ECO:0000313" key="2">
    <source>
        <dbReference type="Proteomes" id="UP001428341"/>
    </source>
</evidence>
<dbReference type="AlphaFoldDB" id="A0AAP0QGE1"/>
<proteinExistence type="predicted"/>
<comment type="caution">
    <text evidence="1">The sequence shown here is derived from an EMBL/GenBank/DDBJ whole genome shotgun (WGS) entry which is preliminary data.</text>
</comment>
<evidence type="ECO:0000313" key="1">
    <source>
        <dbReference type="EMBL" id="KAK9189335.1"/>
    </source>
</evidence>
<protein>
    <submittedName>
        <fullName evidence="1">Uncharacterized protein</fullName>
    </submittedName>
</protein>
<reference evidence="1 2" key="1">
    <citation type="submission" date="2024-05" db="EMBL/GenBank/DDBJ databases">
        <title>Haplotype-resolved chromosome-level genome assembly of Huyou (Citrus changshanensis).</title>
        <authorList>
            <person name="Miao C."/>
            <person name="Chen W."/>
            <person name="Wu Y."/>
            <person name="Wang L."/>
            <person name="Zhao S."/>
            <person name="Grierson D."/>
            <person name="Xu C."/>
            <person name="Chen K."/>
        </authorList>
    </citation>
    <scope>NUCLEOTIDE SEQUENCE [LARGE SCALE GENOMIC DNA]</scope>
    <source>
        <strain evidence="1">01-14</strain>
        <tissue evidence="1">Leaf</tissue>
    </source>
</reference>
<keyword evidence="2" id="KW-1185">Reference proteome</keyword>